<evidence type="ECO:0000256" key="1">
    <source>
        <dbReference type="SAM" id="Phobius"/>
    </source>
</evidence>
<dbReference type="AlphaFoldDB" id="A0A6N3FQ37"/>
<keyword evidence="1" id="KW-0812">Transmembrane</keyword>
<feature type="transmembrane region" description="Helical" evidence="1">
    <location>
        <begin position="30"/>
        <end position="48"/>
    </location>
</feature>
<keyword evidence="1" id="KW-0472">Membrane</keyword>
<keyword evidence="1" id="KW-1133">Transmembrane helix</keyword>
<reference evidence="2" key="1">
    <citation type="submission" date="2019-11" db="EMBL/GenBank/DDBJ databases">
        <authorList>
            <person name="Feng L."/>
        </authorList>
    </citation>
    <scope>NUCLEOTIDE SEQUENCE</scope>
    <source>
        <strain evidence="2">CTertiumLFYP3</strain>
    </source>
</reference>
<sequence>MDFLIVFLCVIFVIVFYSLISIGILGALKLIFIGSYIIFNIFVVGLFIRDVRDYKIDAQYFKFKKYHIVLPITCPIAFIIFLLIILAYYIIKLLISLILITINWSKEPLINRENRKFK</sequence>
<evidence type="ECO:0000313" key="2">
    <source>
        <dbReference type="EMBL" id="VYU54140.1"/>
    </source>
</evidence>
<dbReference type="EMBL" id="CACRTO010000041">
    <property type="protein sequence ID" value="VYU54140.1"/>
    <property type="molecule type" value="Genomic_DNA"/>
</dbReference>
<feature type="transmembrane region" description="Helical" evidence="1">
    <location>
        <begin position="68"/>
        <end position="91"/>
    </location>
</feature>
<organism evidence="2">
    <name type="scientific">Clostridium tertium</name>
    <dbReference type="NCBI Taxonomy" id="1559"/>
    <lineage>
        <taxon>Bacteria</taxon>
        <taxon>Bacillati</taxon>
        <taxon>Bacillota</taxon>
        <taxon>Clostridia</taxon>
        <taxon>Eubacteriales</taxon>
        <taxon>Clostridiaceae</taxon>
        <taxon>Clostridium</taxon>
    </lineage>
</organism>
<proteinExistence type="predicted"/>
<protein>
    <submittedName>
        <fullName evidence="2">Uncharacterized protein</fullName>
    </submittedName>
</protein>
<name>A0A6N3FQ37_9CLOT</name>
<accession>A0A6N3FQ37</accession>
<gene>
    <name evidence="2" type="ORF">CTLFYP3_02787</name>
</gene>
<dbReference type="RefSeq" id="WP_156627234.1">
    <property type="nucleotide sequence ID" value="NZ_CACRTO010000041.1"/>
</dbReference>
<feature type="transmembrane region" description="Helical" evidence="1">
    <location>
        <begin position="5"/>
        <end position="24"/>
    </location>
</feature>